<dbReference type="AlphaFoldDB" id="A0ABD2A9L1"/>
<keyword evidence="1" id="KW-0472">Membrane</keyword>
<gene>
    <name evidence="2" type="ORF">V1478_013013</name>
</gene>
<dbReference type="EMBL" id="JAUDFV010000153">
    <property type="protein sequence ID" value="KAL2717313.1"/>
    <property type="molecule type" value="Genomic_DNA"/>
</dbReference>
<dbReference type="Proteomes" id="UP001607302">
    <property type="component" value="Unassembled WGS sequence"/>
</dbReference>
<name>A0ABD2A9L1_VESSQ</name>
<reference evidence="2 3" key="1">
    <citation type="journal article" date="2024" name="Ann. Entomol. Soc. Am.">
        <title>Genomic analyses of the southern and eastern yellowjacket wasps (Hymenoptera: Vespidae) reveal evolutionary signatures of social life.</title>
        <authorList>
            <person name="Catto M.A."/>
            <person name="Caine P.B."/>
            <person name="Orr S.E."/>
            <person name="Hunt B.G."/>
            <person name="Goodisman M.A.D."/>
        </authorList>
    </citation>
    <scope>NUCLEOTIDE SEQUENCE [LARGE SCALE GENOMIC DNA]</scope>
    <source>
        <strain evidence="2">233</strain>
        <tissue evidence="2">Head and thorax</tissue>
    </source>
</reference>
<feature type="transmembrane region" description="Helical" evidence="1">
    <location>
        <begin position="45"/>
        <end position="68"/>
    </location>
</feature>
<evidence type="ECO:0000313" key="3">
    <source>
        <dbReference type="Proteomes" id="UP001607302"/>
    </source>
</evidence>
<comment type="caution">
    <text evidence="2">The sequence shown here is derived from an EMBL/GenBank/DDBJ whole genome shotgun (WGS) entry which is preliminary data.</text>
</comment>
<keyword evidence="1" id="KW-1133">Transmembrane helix</keyword>
<keyword evidence="3" id="KW-1185">Reference proteome</keyword>
<evidence type="ECO:0000313" key="2">
    <source>
        <dbReference type="EMBL" id="KAL2717313.1"/>
    </source>
</evidence>
<organism evidence="2 3">
    <name type="scientific">Vespula squamosa</name>
    <name type="common">Southern yellow jacket</name>
    <name type="synonym">Wasp</name>
    <dbReference type="NCBI Taxonomy" id="30214"/>
    <lineage>
        <taxon>Eukaryota</taxon>
        <taxon>Metazoa</taxon>
        <taxon>Ecdysozoa</taxon>
        <taxon>Arthropoda</taxon>
        <taxon>Hexapoda</taxon>
        <taxon>Insecta</taxon>
        <taxon>Pterygota</taxon>
        <taxon>Neoptera</taxon>
        <taxon>Endopterygota</taxon>
        <taxon>Hymenoptera</taxon>
        <taxon>Apocrita</taxon>
        <taxon>Aculeata</taxon>
        <taxon>Vespoidea</taxon>
        <taxon>Vespidae</taxon>
        <taxon>Vespinae</taxon>
        <taxon>Vespula</taxon>
    </lineage>
</organism>
<proteinExistence type="predicted"/>
<evidence type="ECO:0000256" key="1">
    <source>
        <dbReference type="SAM" id="Phobius"/>
    </source>
</evidence>
<keyword evidence="1" id="KW-0812">Transmembrane</keyword>
<accession>A0ABD2A9L1</accession>
<protein>
    <submittedName>
        <fullName evidence="2">Uncharacterized protein</fullName>
    </submittedName>
</protein>
<sequence>MLNFCNQRRLANLEISNYTIISRISREMRRAQCAVLTYAISKKGYLYNLGVTISAALCTIVPTALFSIRSAISRGALQLTETLSIEGFTTMCTVKPSNDFDYSLLARILYDLLSSSSLLLVDGDGGGGRRWCNAT</sequence>